<keyword evidence="2" id="KW-0808">Transferase</keyword>
<accession>A0A0M4SCZ5</accession>
<dbReference type="GO" id="GO:0016780">
    <property type="term" value="F:phosphotransferase activity, for other substituted phosphate groups"/>
    <property type="evidence" value="ECO:0007669"/>
    <property type="project" value="InterPro"/>
</dbReference>
<dbReference type="GO" id="GO:0016020">
    <property type="term" value="C:membrane"/>
    <property type="evidence" value="ECO:0007669"/>
    <property type="project" value="InterPro"/>
</dbReference>
<feature type="transmembrane region" description="Helical" evidence="1">
    <location>
        <begin position="55"/>
        <end position="74"/>
    </location>
</feature>
<reference evidence="2 3" key="1">
    <citation type="submission" date="2015-09" db="EMBL/GenBank/DDBJ databases">
        <authorList>
            <person name="Jackson K.R."/>
            <person name="Lunt B.L."/>
            <person name="Fisher J.N.B."/>
            <person name="Gardner A.V."/>
            <person name="Bailey M.E."/>
            <person name="Deus L.M."/>
            <person name="Earl A.S."/>
            <person name="Gibby P.D."/>
            <person name="Hartmann K.A."/>
            <person name="Liu J.E."/>
            <person name="Manci A.M."/>
            <person name="Nielsen D.A."/>
            <person name="Solomon M.B."/>
            <person name="Breakwell D.P."/>
            <person name="Burnett S.H."/>
            <person name="Grose J.H."/>
        </authorList>
    </citation>
    <scope>NUCLEOTIDE SEQUENCE [LARGE SCALE GENOMIC DNA]</scope>
    <source>
        <strain evidence="2 3">KCOM 1279</strain>
    </source>
</reference>
<feature type="transmembrane region" description="Helical" evidence="1">
    <location>
        <begin position="32"/>
        <end position="49"/>
    </location>
</feature>
<gene>
    <name evidence="2" type="ORF">RN98_04845</name>
</gene>
<proteinExistence type="predicted"/>
<protein>
    <submittedName>
        <fullName evidence="2">CDP-diacylglycerol--glycerol-3-phosphate 3-phosphatidyltransferase</fullName>
    </submittedName>
</protein>
<evidence type="ECO:0000256" key="1">
    <source>
        <dbReference type="SAM" id="Phobius"/>
    </source>
</evidence>
<dbReference type="AlphaFoldDB" id="A0A0M4SCZ5"/>
<evidence type="ECO:0000313" key="3">
    <source>
        <dbReference type="Proteomes" id="UP000063147"/>
    </source>
</evidence>
<dbReference type="GO" id="GO:0008654">
    <property type="term" value="P:phospholipid biosynthetic process"/>
    <property type="evidence" value="ECO:0007669"/>
    <property type="project" value="InterPro"/>
</dbReference>
<dbReference type="InterPro" id="IPR043130">
    <property type="entry name" value="CDP-OH_PTrfase_TM_dom"/>
</dbReference>
<dbReference type="RefSeq" id="WP_060676022.1">
    <property type="nucleotide sequence ID" value="NZ_CP012713.1"/>
</dbReference>
<feature type="transmembrane region" description="Helical" evidence="1">
    <location>
        <begin position="95"/>
        <end position="114"/>
    </location>
</feature>
<keyword evidence="1" id="KW-1133">Transmembrane helix</keyword>
<keyword evidence="1" id="KW-0812">Transmembrane</keyword>
<feature type="transmembrane region" description="Helical" evidence="1">
    <location>
        <begin position="120"/>
        <end position="139"/>
    </location>
</feature>
<evidence type="ECO:0000313" key="2">
    <source>
        <dbReference type="EMBL" id="ALF17525.1"/>
    </source>
</evidence>
<feature type="transmembrane region" description="Helical" evidence="1">
    <location>
        <begin position="151"/>
        <end position="169"/>
    </location>
</feature>
<dbReference type="Gene3D" id="1.20.120.1760">
    <property type="match status" value="1"/>
</dbReference>
<sequence length="199" mass="22899">MDISIYKLKTKFQNLLMPVCTKLVKLKITPNQITVTTVLLNIIFAGIIYKFSNFTYLFLIVPIFLFLRMALNALDGMIANKFNQKTKIGVFYNEAGDVVSDTIFFYIFLRVIGINEVYNLLFIFLSALSEYIGVVAVMVDNKRHYEGPMGKSDRAFLISLLAIIYFFIGNQYFDYILILAIILLIFTIYNRIKSSLKGE</sequence>
<dbReference type="InterPro" id="IPR000462">
    <property type="entry name" value="CDP-OH_P_trans"/>
</dbReference>
<dbReference type="OrthoDB" id="1034332at2"/>
<dbReference type="EMBL" id="CP012713">
    <property type="protein sequence ID" value="ALF17525.1"/>
    <property type="molecule type" value="Genomic_DNA"/>
</dbReference>
<dbReference type="Proteomes" id="UP000063147">
    <property type="component" value="Chromosome"/>
</dbReference>
<keyword evidence="1" id="KW-0472">Membrane</keyword>
<organism evidence="2">
    <name type="scientific">Fusobacterium animalis</name>
    <dbReference type="NCBI Taxonomy" id="76859"/>
    <lineage>
        <taxon>Bacteria</taxon>
        <taxon>Fusobacteriati</taxon>
        <taxon>Fusobacteriota</taxon>
        <taxon>Fusobacteriia</taxon>
        <taxon>Fusobacteriales</taxon>
        <taxon>Fusobacteriaceae</taxon>
        <taxon>Fusobacterium</taxon>
    </lineage>
</organism>
<dbReference type="PATRIC" id="fig|76859.3.peg.966"/>
<dbReference type="Pfam" id="PF01066">
    <property type="entry name" value="CDP-OH_P_transf"/>
    <property type="match status" value="1"/>
</dbReference>
<name>A0A0M4SCZ5_9FUSO</name>